<evidence type="ECO:0000313" key="7">
    <source>
        <dbReference type="EMBL" id="MDF9407898.1"/>
    </source>
</evidence>
<proteinExistence type="inferred from homology"/>
<evidence type="ECO:0000256" key="3">
    <source>
        <dbReference type="ARBA" id="ARBA00022630"/>
    </source>
</evidence>
<protein>
    <submittedName>
        <fullName evidence="7">UDP-galactopyranose mutase</fullName>
        <ecNumber evidence="7">5.4.99.9</ecNumber>
    </submittedName>
</protein>
<evidence type="ECO:0000256" key="2">
    <source>
        <dbReference type="ARBA" id="ARBA00009321"/>
    </source>
</evidence>
<dbReference type="AlphaFoldDB" id="A0A9X4H580"/>
<gene>
    <name evidence="7" type="primary">glf</name>
    <name evidence="7" type="ORF">L7E55_05915</name>
</gene>
<accession>A0A9X4H580</accession>
<evidence type="ECO:0000256" key="5">
    <source>
        <dbReference type="ARBA" id="ARBA00023235"/>
    </source>
</evidence>
<dbReference type="PANTHER" id="PTHR21197:SF0">
    <property type="entry name" value="UDP-GALACTOPYRANOSE MUTASE"/>
    <property type="match status" value="1"/>
</dbReference>
<dbReference type="EC" id="5.4.99.9" evidence="7"/>
<reference evidence="7" key="1">
    <citation type="submission" date="2022-02" db="EMBL/GenBank/DDBJ databases">
        <authorList>
            <person name="Leng L."/>
        </authorList>
    </citation>
    <scope>NUCLEOTIDE SEQUENCE</scope>
    <source>
        <strain evidence="7">JI</strain>
    </source>
</reference>
<dbReference type="InterPro" id="IPR015899">
    <property type="entry name" value="UDP-GalPyranose_mutase_C"/>
</dbReference>
<dbReference type="Gene3D" id="3.40.50.720">
    <property type="entry name" value="NAD(P)-binding Rossmann-like Domain"/>
    <property type="match status" value="3"/>
</dbReference>
<dbReference type="SUPFAM" id="SSF51971">
    <property type="entry name" value="Nucleotide-binding domain"/>
    <property type="match status" value="1"/>
</dbReference>
<evidence type="ECO:0000256" key="4">
    <source>
        <dbReference type="ARBA" id="ARBA00022827"/>
    </source>
</evidence>
<dbReference type="Pfam" id="PF03275">
    <property type="entry name" value="GLF"/>
    <property type="match status" value="1"/>
</dbReference>
<evidence type="ECO:0000313" key="8">
    <source>
        <dbReference type="Proteomes" id="UP001154312"/>
    </source>
</evidence>
<dbReference type="SUPFAM" id="SSF54373">
    <property type="entry name" value="FAD-linked reductases, C-terminal domain"/>
    <property type="match status" value="1"/>
</dbReference>
<dbReference type="GO" id="GO:0005829">
    <property type="term" value="C:cytosol"/>
    <property type="evidence" value="ECO:0007669"/>
    <property type="project" value="TreeGrafter"/>
</dbReference>
<feature type="domain" description="UDP-galactopyranose mutase C-terminal" evidence="6">
    <location>
        <begin position="151"/>
        <end position="365"/>
    </location>
</feature>
<name>A0A9X4H580_9FIRM</name>
<dbReference type="PANTHER" id="PTHR21197">
    <property type="entry name" value="UDP-GALACTOPYRANOSE MUTASE"/>
    <property type="match status" value="1"/>
</dbReference>
<dbReference type="EMBL" id="JAKOAV010000008">
    <property type="protein sequence ID" value="MDF9407898.1"/>
    <property type="molecule type" value="Genomic_DNA"/>
</dbReference>
<keyword evidence="3" id="KW-0285">Flavoprotein</keyword>
<dbReference type="GO" id="GO:0008767">
    <property type="term" value="F:UDP-galactopyranose mutase activity"/>
    <property type="evidence" value="ECO:0007669"/>
    <property type="project" value="UniProtKB-EC"/>
</dbReference>
<sequence>MFDIIVIGCGFAGAVAARKFAEEKNKKVLLLEKRSHIAGNMYEDMDINGIYVHRYGPHIFHTNLDYVFEYLKRFSDWFSYEHRVLGRIDGQLVPIPFNFTSIEKLFSEEKADIIKKRLIEIFLDRQVISVMEIMNNSDEIIKELGQYIFEKVFINYTAKQWGIPIEQVDGSVISRVPVVLGYDDRYFQDKIQVMPKYGYTKLFEKILNHPNITIKLNCNAAKKIKIIDKNVYFDGEIYRKPIIYTGAVDDLLNYKYGELPYRSLDLVFERYDVTNFQPCAVVNYPNEEDYTRITEFKYLTGQVVNGKTTILKEYPLHYNIMAEKGNIPYYPIINERNLKRYEMYKADIERTGNIFLCGRLAEYKYYNMDAVVDRAIKIAEEVDV</sequence>
<evidence type="ECO:0000256" key="1">
    <source>
        <dbReference type="ARBA" id="ARBA00001974"/>
    </source>
</evidence>
<keyword evidence="4" id="KW-0274">FAD</keyword>
<dbReference type="InterPro" id="IPR004379">
    <property type="entry name" value="UDP-GALP_mutase"/>
</dbReference>
<dbReference type="Proteomes" id="UP001154312">
    <property type="component" value="Unassembled WGS sequence"/>
</dbReference>
<organism evidence="7 8">
    <name type="scientific">Pelotomaculum isophthalicicum JI</name>
    <dbReference type="NCBI Taxonomy" id="947010"/>
    <lineage>
        <taxon>Bacteria</taxon>
        <taxon>Bacillati</taxon>
        <taxon>Bacillota</taxon>
        <taxon>Clostridia</taxon>
        <taxon>Eubacteriales</taxon>
        <taxon>Desulfotomaculaceae</taxon>
        <taxon>Pelotomaculum</taxon>
    </lineage>
</organism>
<comment type="cofactor">
    <cofactor evidence="1">
        <name>FAD</name>
        <dbReference type="ChEBI" id="CHEBI:57692"/>
    </cofactor>
</comment>
<comment type="similarity">
    <text evidence="2">Belongs to the UDP-galactopyranose/dTDP-fucopyranose mutase family.</text>
</comment>
<keyword evidence="8" id="KW-1185">Reference proteome</keyword>
<dbReference type="GO" id="GO:0050660">
    <property type="term" value="F:flavin adenine dinucleotide binding"/>
    <property type="evidence" value="ECO:0007669"/>
    <property type="project" value="TreeGrafter"/>
</dbReference>
<dbReference type="NCBIfam" id="TIGR00031">
    <property type="entry name" value="UDP-GALP_mutase"/>
    <property type="match status" value="1"/>
</dbReference>
<comment type="caution">
    <text evidence="7">The sequence shown here is derived from an EMBL/GenBank/DDBJ whole genome shotgun (WGS) entry which is preliminary data.</text>
</comment>
<dbReference type="Pfam" id="PF13450">
    <property type="entry name" value="NAD_binding_8"/>
    <property type="match status" value="1"/>
</dbReference>
<keyword evidence="5 7" id="KW-0413">Isomerase</keyword>
<evidence type="ECO:0000259" key="6">
    <source>
        <dbReference type="Pfam" id="PF03275"/>
    </source>
</evidence>
<dbReference type="RefSeq" id="WP_277443151.1">
    <property type="nucleotide sequence ID" value="NZ_JAKOAV010000008.1"/>
</dbReference>